<sequence length="381" mass="43451">MKSVILYAHPVENDGLSIQGDMLYRGMKENGEDARPCHWRGALQRDWLYRTFQPDIAIGIGFWGYTPDLILHPKQFGVTPVPWLVADGWVANYHNVLQELPLVFVTSTWVKEVYERDGVNTKNFVVAPVAVEPEVFKPIPKSDPRVQKLRELLGVKPEEKLLLTIGGDVTSKGAQEVLRALAQVNKEFKNWKYICKAWEDDGRREYSDEENALIEALKLPKERISFLSGSYSREFIPYLLNAADIYMAPSRIEGFGMIQLEAQACGIPVISINAMGPKDTVVHGETGYLAKVAHTIDLDSELVYPEMGFPEEMRIFFERPKTFAYRADIDDLASYLLELLSNDEKRKQMGEHAREHASKNFNYRDLSAKMTQIIKDRLGIH</sequence>
<dbReference type="PANTHER" id="PTHR45947:SF3">
    <property type="entry name" value="SULFOQUINOVOSYL TRANSFERASE SQD2"/>
    <property type="match status" value="1"/>
</dbReference>
<gene>
    <name evidence="2" type="ORF">A3C04_03400</name>
</gene>
<accession>A0A1G2R2A7</accession>
<evidence type="ECO:0000313" key="3">
    <source>
        <dbReference type="Proteomes" id="UP000178092"/>
    </source>
</evidence>
<organism evidence="2 3">
    <name type="scientific">Candidatus Wildermuthbacteria bacterium RIFCSPHIGHO2_02_FULL_45_25</name>
    <dbReference type="NCBI Taxonomy" id="1802450"/>
    <lineage>
        <taxon>Bacteria</taxon>
        <taxon>Candidatus Wildermuthiibacteriota</taxon>
    </lineage>
</organism>
<dbReference type="PANTHER" id="PTHR45947">
    <property type="entry name" value="SULFOQUINOVOSYL TRANSFERASE SQD2"/>
    <property type="match status" value="1"/>
</dbReference>
<dbReference type="Pfam" id="PF00534">
    <property type="entry name" value="Glycos_transf_1"/>
    <property type="match status" value="1"/>
</dbReference>
<comment type="caution">
    <text evidence="2">The sequence shown here is derived from an EMBL/GenBank/DDBJ whole genome shotgun (WGS) entry which is preliminary data.</text>
</comment>
<reference evidence="2 3" key="1">
    <citation type="journal article" date="2016" name="Nat. Commun.">
        <title>Thousands of microbial genomes shed light on interconnected biogeochemical processes in an aquifer system.</title>
        <authorList>
            <person name="Anantharaman K."/>
            <person name="Brown C.T."/>
            <person name="Hug L.A."/>
            <person name="Sharon I."/>
            <person name="Castelle C.J."/>
            <person name="Probst A.J."/>
            <person name="Thomas B.C."/>
            <person name="Singh A."/>
            <person name="Wilkins M.J."/>
            <person name="Karaoz U."/>
            <person name="Brodie E.L."/>
            <person name="Williams K.H."/>
            <person name="Hubbard S.S."/>
            <person name="Banfield J.F."/>
        </authorList>
    </citation>
    <scope>NUCLEOTIDE SEQUENCE [LARGE SCALE GENOMIC DNA]</scope>
</reference>
<keyword evidence="2" id="KW-0808">Transferase</keyword>
<protein>
    <submittedName>
        <fullName evidence="2">Glycosyl transferase family 1</fullName>
    </submittedName>
</protein>
<dbReference type="Proteomes" id="UP000178092">
    <property type="component" value="Unassembled WGS sequence"/>
</dbReference>
<evidence type="ECO:0000313" key="2">
    <source>
        <dbReference type="EMBL" id="OHA66847.1"/>
    </source>
</evidence>
<dbReference type="EMBL" id="MHTV01000021">
    <property type="protein sequence ID" value="OHA66847.1"/>
    <property type="molecule type" value="Genomic_DNA"/>
</dbReference>
<dbReference type="CDD" id="cd03801">
    <property type="entry name" value="GT4_PimA-like"/>
    <property type="match status" value="1"/>
</dbReference>
<name>A0A1G2R2A7_9BACT</name>
<dbReference type="Gene3D" id="3.40.50.2000">
    <property type="entry name" value="Glycogen Phosphorylase B"/>
    <property type="match status" value="1"/>
</dbReference>
<dbReference type="GO" id="GO:0016757">
    <property type="term" value="F:glycosyltransferase activity"/>
    <property type="evidence" value="ECO:0007669"/>
    <property type="project" value="InterPro"/>
</dbReference>
<evidence type="ECO:0000259" key="1">
    <source>
        <dbReference type="Pfam" id="PF00534"/>
    </source>
</evidence>
<dbReference type="AlphaFoldDB" id="A0A1G2R2A7"/>
<dbReference type="InterPro" id="IPR050194">
    <property type="entry name" value="Glycosyltransferase_grp1"/>
</dbReference>
<dbReference type="InterPro" id="IPR001296">
    <property type="entry name" value="Glyco_trans_1"/>
</dbReference>
<feature type="domain" description="Glycosyl transferase family 1" evidence="1">
    <location>
        <begin position="149"/>
        <end position="292"/>
    </location>
</feature>
<dbReference type="SUPFAM" id="SSF53756">
    <property type="entry name" value="UDP-Glycosyltransferase/glycogen phosphorylase"/>
    <property type="match status" value="1"/>
</dbReference>
<proteinExistence type="predicted"/>